<dbReference type="EMBL" id="JAHYIQ010000001">
    <property type="protein sequence ID" value="KAK1135655.1"/>
    <property type="molecule type" value="Genomic_DNA"/>
</dbReference>
<keyword evidence="2" id="KW-1185">Reference proteome</keyword>
<proteinExistence type="predicted"/>
<gene>
    <name evidence="1" type="ORF">K0M31_000242</name>
</gene>
<reference evidence="1" key="1">
    <citation type="submission" date="2021-10" db="EMBL/GenBank/DDBJ databases">
        <title>Melipona bicolor Genome sequencing and assembly.</title>
        <authorList>
            <person name="Araujo N.S."/>
            <person name="Arias M.C."/>
        </authorList>
    </citation>
    <scope>NUCLEOTIDE SEQUENCE</scope>
    <source>
        <strain evidence="1">USP_2M_L1-L4_2017</strain>
        <tissue evidence="1">Whole body</tissue>
    </source>
</reference>
<dbReference type="Proteomes" id="UP001177670">
    <property type="component" value="Unassembled WGS sequence"/>
</dbReference>
<evidence type="ECO:0000313" key="2">
    <source>
        <dbReference type="Proteomes" id="UP001177670"/>
    </source>
</evidence>
<sequence>MDEICIVCGPAANKARLPPAYVVVGTPRRTIARQSFCLGTVLTQCSMDSSNTDDNVQKRQIKKITRRLEI</sequence>
<dbReference type="AlphaFoldDB" id="A0AA40GEF3"/>
<accession>A0AA40GEF3</accession>
<comment type="caution">
    <text evidence="1">The sequence shown here is derived from an EMBL/GenBank/DDBJ whole genome shotgun (WGS) entry which is preliminary data.</text>
</comment>
<name>A0AA40GEF3_9HYME</name>
<evidence type="ECO:0000313" key="1">
    <source>
        <dbReference type="EMBL" id="KAK1135655.1"/>
    </source>
</evidence>
<organism evidence="1 2">
    <name type="scientific">Melipona bicolor</name>
    <dbReference type="NCBI Taxonomy" id="60889"/>
    <lineage>
        <taxon>Eukaryota</taxon>
        <taxon>Metazoa</taxon>
        <taxon>Ecdysozoa</taxon>
        <taxon>Arthropoda</taxon>
        <taxon>Hexapoda</taxon>
        <taxon>Insecta</taxon>
        <taxon>Pterygota</taxon>
        <taxon>Neoptera</taxon>
        <taxon>Endopterygota</taxon>
        <taxon>Hymenoptera</taxon>
        <taxon>Apocrita</taxon>
        <taxon>Aculeata</taxon>
        <taxon>Apoidea</taxon>
        <taxon>Anthophila</taxon>
        <taxon>Apidae</taxon>
        <taxon>Melipona</taxon>
    </lineage>
</organism>
<protein>
    <submittedName>
        <fullName evidence="1">Uncharacterized protein</fullName>
    </submittedName>
</protein>